<dbReference type="Gene3D" id="3.90.226.10">
    <property type="entry name" value="2-enoyl-CoA Hydratase, Chain A, domain 1"/>
    <property type="match status" value="1"/>
</dbReference>
<dbReference type="Gene3D" id="3.40.50.720">
    <property type="entry name" value="NAD(P)-binding Rossmann-like Domain"/>
    <property type="match status" value="1"/>
</dbReference>
<dbReference type="EMBL" id="QQZZ01000144">
    <property type="protein sequence ID" value="RMZ39254.1"/>
    <property type="molecule type" value="Genomic_DNA"/>
</dbReference>
<comment type="caution">
    <text evidence="1">The sequence shown here is derived from an EMBL/GenBank/DDBJ whole genome shotgun (WGS) entry which is preliminary data.</text>
</comment>
<evidence type="ECO:0000313" key="2">
    <source>
        <dbReference type="Proteomes" id="UP000275480"/>
    </source>
</evidence>
<dbReference type="Proteomes" id="UP000275480">
    <property type="component" value="Unassembled WGS sequence"/>
</dbReference>
<proteinExistence type="predicted"/>
<dbReference type="SUPFAM" id="SSF52096">
    <property type="entry name" value="ClpP/crotonase"/>
    <property type="match status" value="1"/>
</dbReference>
<gene>
    <name evidence="1" type="ORF">CA14_003227</name>
</gene>
<protein>
    <submittedName>
        <fullName evidence="1">Enoyl-CoA hydratase/isomerase family protein</fullName>
    </submittedName>
</protein>
<dbReference type="InterPro" id="IPR001753">
    <property type="entry name" value="Enoyl-CoA_hydra/iso"/>
</dbReference>
<evidence type="ECO:0000313" key="1">
    <source>
        <dbReference type="EMBL" id="RMZ39254.1"/>
    </source>
</evidence>
<dbReference type="Pfam" id="PF00378">
    <property type="entry name" value="ECH_1"/>
    <property type="match status" value="1"/>
</dbReference>
<dbReference type="CDD" id="cd05373">
    <property type="entry name" value="SDR_c10"/>
    <property type="match status" value="1"/>
</dbReference>
<name>A0AB74BXQ1_ASPFL</name>
<organism evidence="1 2">
    <name type="scientific">Aspergillus flavus</name>
    <dbReference type="NCBI Taxonomy" id="5059"/>
    <lineage>
        <taxon>Eukaryota</taxon>
        <taxon>Fungi</taxon>
        <taxon>Dikarya</taxon>
        <taxon>Ascomycota</taxon>
        <taxon>Pezizomycotina</taxon>
        <taxon>Eurotiomycetes</taxon>
        <taxon>Eurotiomycetidae</taxon>
        <taxon>Eurotiales</taxon>
        <taxon>Aspergillaceae</taxon>
        <taxon>Aspergillus</taxon>
        <taxon>Aspergillus subgen. Circumdati</taxon>
    </lineage>
</organism>
<dbReference type="PANTHER" id="PTHR43431:SF7">
    <property type="entry name" value="OXIDOREDUCTASE, SHORT CHAIN DEHYDROGENASE_REDUCTASE FAMILY (AFU_ORTHOLOGUE AFUA_5G14000)"/>
    <property type="match status" value="1"/>
</dbReference>
<dbReference type="InterPro" id="IPR029045">
    <property type="entry name" value="ClpP/crotonase-like_dom_sf"/>
</dbReference>
<dbReference type="Gene3D" id="1.10.12.10">
    <property type="entry name" value="Lyase 2-enoyl-coa Hydratase, Chain A, domain 2"/>
    <property type="match status" value="1"/>
</dbReference>
<sequence length="568" mass="63256">MSHNPKNNPVLAVVGVGPGIGEAVSRHFASKGFSVALIARTEDKLRKIQDSINESYPNSAKYYVTDVRDESSVIKTFDSIKEDLGPVHVLIYNAGSRRIRPRTILETSSEEFENFTRINMFGAFFAAKCVLPDMLAAGTGTIIFTGATGSIRGSPGLSSFSPGKFGLRALSQIITREFQSKGVHAAHLIVDGPVQSDIIGGWLRKKWEREGEEEKLKEMHRYVMQPSDLAEIYWFLYTQPRNISLRIVVMEETVRLATARMIPAPPPVDIPKSYETLLLTDVKVSHHPEGAPVATPVVVVTLNRPDKNNAFSTHLMDAFEKLFPLFDVDERVKVVVLTATGKIFCAGADLKEPYKPAKERPLDFRDPGGRMALSIYRCRKPTIAALQGSAVGIDIAVTLPCAIRIACEQAKYGFVFARRGLTLESCSSFFLPRLIGYSHAMFLLTTGHMLPPTSLHFGSLFAETRPDPEQVLSRTLELATEIAENVSLLAWHLNHALMWRNLGTAEGTHIVDSTVIYHMFDGRDMEEGTRSFLEKRKPHFTATLEDAPPNYPWWTEIDTGRRVRASKL</sequence>
<dbReference type="InterPro" id="IPR036291">
    <property type="entry name" value="NAD(P)-bd_dom_sf"/>
</dbReference>
<reference evidence="1 2" key="1">
    <citation type="submission" date="2018-07" db="EMBL/GenBank/DDBJ databases">
        <title>Identification of spontaneous genetic mutation associated with occurrence of a yellow conidial color mutant of Aspergillus flavus.</title>
        <authorList>
            <person name="Chang P.-K."/>
            <person name="Mack B.M."/>
            <person name="Scharfenstein L."/>
            <person name="Gilbert M.K."/>
        </authorList>
    </citation>
    <scope>NUCLEOTIDE SEQUENCE [LARGE SCALE GENOMIC DNA]</scope>
    <source>
        <strain evidence="1 2">CA14</strain>
    </source>
</reference>
<dbReference type="SUPFAM" id="SSF51735">
    <property type="entry name" value="NAD(P)-binding Rossmann-fold domains"/>
    <property type="match status" value="1"/>
</dbReference>
<dbReference type="InterPro" id="IPR002347">
    <property type="entry name" value="SDR_fam"/>
</dbReference>
<dbReference type="PANTHER" id="PTHR43431">
    <property type="entry name" value="OXIDOREDUCTASE, SHORT CHAIN DEHYDROGENASE/REDUCTASE FAMILY (AFU_ORTHOLOGUE AFUA_5G14000)"/>
    <property type="match status" value="1"/>
</dbReference>
<dbReference type="AlphaFoldDB" id="A0AB74BXQ1"/>
<dbReference type="Pfam" id="PF00106">
    <property type="entry name" value="adh_short"/>
    <property type="match status" value="1"/>
</dbReference>
<dbReference type="CDD" id="cd06558">
    <property type="entry name" value="crotonase-like"/>
    <property type="match status" value="1"/>
</dbReference>
<dbReference type="PRINTS" id="PR00081">
    <property type="entry name" value="GDHRDH"/>
</dbReference>
<dbReference type="InterPro" id="IPR014748">
    <property type="entry name" value="Enoyl-CoA_hydra_C"/>
</dbReference>
<accession>A0AB74BXQ1</accession>